<dbReference type="Proteomes" id="UP000828390">
    <property type="component" value="Unassembled WGS sequence"/>
</dbReference>
<reference evidence="2" key="2">
    <citation type="submission" date="2020-11" db="EMBL/GenBank/DDBJ databases">
        <authorList>
            <person name="McCartney M.A."/>
            <person name="Auch B."/>
            <person name="Kono T."/>
            <person name="Mallez S."/>
            <person name="Becker A."/>
            <person name="Gohl D.M."/>
            <person name="Silverstein K.A.T."/>
            <person name="Koren S."/>
            <person name="Bechman K.B."/>
            <person name="Herman A."/>
            <person name="Abrahante J.E."/>
            <person name="Garbe J."/>
        </authorList>
    </citation>
    <scope>NUCLEOTIDE SEQUENCE</scope>
    <source>
        <strain evidence="2">Duluth1</strain>
        <tissue evidence="2">Whole animal</tissue>
    </source>
</reference>
<protein>
    <submittedName>
        <fullName evidence="2">Uncharacterized protein</fullName>
    </submittedName>
</protein>
<sequence>MKKYEELFKLLQDPGKCDRQTDRLTDRLTDRQSANHKSPPVKPNPRFIPNTLNAETDKHCFESAGIIVDRILREAADDRLPDASRPDYNKLISNCNKRRQRQRPKDPTDMNLKIFI</sequence>
<keyword evidence="3" id="KW-1185">Reference proteome</keyword>
<comment type="caution">
    <text evidence="2">The sequence shown here is derived from an EMBL/GenBank/DDBJ whole genome shotgun (WGS) entry which is preliminary data.</text>
</comment>
<reference evidence="2" key="1">
    <citation type="journal article" date="2019" name="bioRxiv">
        <title>The Genome of the Zebra Mussel, Dreissena polymorpha: A Resource for Invasive Species Research.</title>
        <authorList>
            <person name="McCartney M.A."/>
            <person name="Auch B."/>
            <person name="Kono T."/>
            <person name="Mallez S."/>
            <person name="Zhang Y."/>
            <person name="Obille A."/>
            <person name="Becker A."/>
            <person name="Abrahante J.E."/>
            <person name="Garbe J."/>
            <person name="Badalamenti J.P."/>
            <person name="Herman A."/>
            <person name="Mangelson H."/>
            <person name="Liachko I."/>
            <person name="Sullivan S."/>
            <person name="Sone E.D."/>
            <person name="Koren S."/>
            <person name="Silverstein K.A.T."/>
            <person name="Beckman K.B."/>
            <person name="Gohl D.M."/>
        </authorList>
    </citation>
    <scope>NUCLEOTIDE SEQUENCE</scope>
    <source>
        <strain evidence="2">Duluth1</strain>
        <tissue evidence="2">Whole animal</tissue>
    </source>
</reference>
<evidence type="ECO:0000313" key="2">
    <source>
        <dbReference type="EMBL" id="KAH3769559.1"/>
    </source>
</evidence>
<accession>A0A9D4E043</accession>
<feature type="region of interest" description="Disordered" evidence="1">
    <location>
        <begin position="15"/>
        <end position="47"/>
    </location>
</feature>
<dbReference type="EMBL" id="JAIWYP010000009">
    <property type="protein sequence ID" value="KAH3769559.1"/>
    <property type="molecule type" value="Genomic_DNA"/>
</dbReference>
<name>A0A9D4E043_DREPO</name>
<dbReference type="AlphaFoldDB" id="A0A9D4E043"/>
<gene>
    <name evidence="2" type="ORF">DPMN_170832</name>
</gene>
<evidence type="ECO:0000256" key="1">
    <source>
        <dbReference type="SAM" id="MobiDB-lite"/>
    </source>
</evidence>
<organism evidence="2 3">
    <name type="scientific">Dreissena polymorpha</name>
    <name type="common">Zebra mussel</name>
    <name type="synonym">Mytilus polymorpha</name>
    <dbReference type="NCBI Taxonomy" id="45954"/>
    <lineage>
        <taxon>Eukaryota</taxon>
        <taxon>Metazoa</taxon>
        <taxon>Spiralia</taxon>
        <taxon>Lophotrochozoa</taxon>
        <taxon>Mollusca</taxon>
        <taxon>Bivalvia</taxon>
        <taxon>Autobranchia</taxon>
        <taxon>Heteroconchia</taxon>
        <taxon>Euheterodonta</taxon>
        <taxon>Imparidentia</taxon>
        <taxon>Neoheterodontei</taxon>
        <taxon>Myida</taxon>
        <taxon>Dreissenoidea</taxon>
        <taxon>Dreissenidae</taxon>
        <taxon>Dreissena</taxon>
    </lineage>
</organism>
<proteinExistence type="predicted"/>
<evidence type="ECO:0000313" key="3">
    <source>
        <dbReference type="Proteomes" id="UP000828390"/>
    </source>
</evidence>
<feature type="compositionally biased region" description="Basic and acidic residues" evidence="1">
    <location>
        <begin position="15"/>
        <end position="30"/>
    </location>
</feature>